<dbReference type="PANTHER" id="PTHR30055">
    <property type="entry name" value="HTH-TYPE TRANSCRIPTIONAL REGULATOR RUTR"/>
    <property type="match status" value="1"/>
</dbReference>
<dbReference type="EMBL" id="JAMKFE010000023">
    <property type="protein sequence ID" value="MCM5682788.1"/>
    <property type="molecule type" value="Genomic_DNA"/>
</dbReference>
<comment type="caution">
    <text evidence="5">The sequence shown here is derived from an EMBL/GenBank/DDBJ whole genome shotgun (WGS) entry which is preliminary data.</text>
</comment>
<dbReference type="PRINTS" id="PR00455">
    <property type="entry name" value="HTHTETR"/>
</dbReference>
<sequence length="242" mass="27191">MLPMICIGVCPRTHTYVYGSMLDNPRLSDEAAPMADTERLAPLRRRKQPSAATAEQPRISLTPERWIECATALLVDHGIDAVRVDVVAKTLGVTRGSFYWHFKDRDDLLLHMLETWRNAATEQIIQRFEKVQSDPRALVKELLSLPFRGRAAERAARIELAIRAWARSDPMARQALDDVDSRRLSYIAQCFSALGFGIAEARSRAFILYGYEVAESLLHSQGTASQKADRSALIERLLLASP</sequence>
<dbReference type="InterPro" id="IPR001647">
    <property type="entry name" value="HTH_TetR"/>
</dbReference>
<name>A0ABT0YY77_9BURK</name>
<feature type="DNA-binding region" description="H-T-H motif" evidence="2">
    <location>
        <begin position="83"/>
        <end position="102"/>
    </location>
</feature>
<dbReference type="InterPro" id="IPR009057">
    <property type="entry name" value="Homeodomain-like_sf"/>
</dbReference>
<evidence type="ECO:0000256" key="3">
    <source>
        <dbReference type="SAM" id="MobiDB-lite"/>
    </source>
</evidence>
<reference evidence="5" key="1">
    <citation type="submission" date="2022-05" db="EMBL/GenBank/DDBJ databases">
        <title>Schlegelella sp. nov., isolated from mangrove soil.</title>
        <authorList>
            <person name="Liu Y."/>
            <person name="Ge X."/>
            <person name="Liu W."/>
        </authorList>
    </citation>
    <scope>NUCLEOTIDE SEQUENCE</scope>
    <source>
        <strain evidence="5">S2-27</strain>
    </source>
</reference>
<dbReference type="Proteomes" id="UP001165541">
    <property type="component" value="Unassembled WGS sequence"/>
</dbReference>
<feature type="region of interest" description="Disordered" evidence="3">
    <location>
        <begin position="29"/>
        <end position="57"/>
    </location>
</feature>
<dbReference type="Pfam" id="PF00440">
    <property type="entry name" value="TetR_N"/>
    <property type="match status" value="1"/>
</dbReference>
<evidence type="ECO:0000259" key="4">
    <source>
        <dbReference type="PROSITE" id="PS50977"/>
    </source>
</evidence>
<dbReference type="Gene3D" id="1.10.357.10">
    <property type="entry name" value="Tetracycline Repressor, domain 2"/>
    <property type="match status" value="1"/>
</dbReference>
<protein>
    <submittedName>
        <fullName evidence="5">TetR/AcrR family transcriptional regulator</fullName>
    </submittedName>
</protein>
<dbReference type="InterPro" id="IPR050109">
    <property type="entry name" value="HTH-type_TetR-like_transc_reg"/>
</dbReference>
<dbReference type="PROSITE" id="PS50977">
    <property type="entry name" value="HTH_TETR_2"/>
    <property type="match status" value="1"/>
</dbReference>
<accession>A0ABT0YY77</accession>
<dbReference type="RefSeq" id="WP_251781333.1">
    <property type="nucleotide sequence ID" value="NZ_JAMKFE010000023.1"/>
</dbReference>
<proteinExistence type="predicted"/>
<evidence type="ECO:0000313" key="5">
    <source>
        <dbReference type="EMBL" id="MCM5682788.1"/>
    </source>
</evidence>
<evidence type="ECO:0000313" key="6">
    <source>
        <dbReference type="Proteomes" id="UP001165541"/>
    </source>
</evidence>
<feature type="domain" description="HTH tetR-type" evidence="4">
    <location>
        <begin position="60"/>
        <end position="120"/>
    </location>
</feature>
<dbReference type="SUPFAM" id="SSF46689">
    <property type="entry name" value="Homeodomain-like"/>
    <property type="match status" value="1"/>
</dbReference>
<gene>
    <name evidence="5" type="ORF">M8A51_24925</name>
</gene>
<keyword evidence="1 2" id="KW-0238">DNA-binding</keyword>
<organism evidence="5 6">
    <name type="scientific">Caldimonas mangrovi</name>
    <dbReference type="NCBI Taxonomy" id="2944811"/>
    <lineage>
        <taxon>Bacteria</taxon>
        <taxon>Pseudomonadati</taxon>
        <taxon>Pseudomonadota</taxon>
        <taxon>Betaproteobacteria</taxon>
        <taxon>Burkholderiales</taxon>
        <taxon>Sphaerotilaceae</taxon>
        <taxon>Caldimonas</taxon>
    </lineage>
</organism>
<keyword evidence="6" id="KW-1185">Reference proteome</keyword>
<evidence type="ECO:0000256" key="2">
    <source>
        <dbReference type="PROSITE-ProRule" id="PRU00335"/>
    </source>
</evidence>
<evidence type="ECO:0000256" key="1">
    <source>
        <dbReference type="ARBA" id="ARBA00023125"/>
    </source>
</evidence>
<dbReference type="PANTHER" id="PTHR30055:SF239">
    <property type="entry name" value="TRANSCRIPTIONAL REGULATORY PROTEIN"/>
    <property type="match status" value="1"/>
</dbReference>